<reference evidence="2 3" key="1">
    <citation type="submission" date="2019-03" db="EMBL/GenBank/DDBJ databases">
        <title>Draft genome sequences of novel Actinobacteria.</title>
        <authorList>
            <person name="Sahin N."/>
            <person name="Ay H."/>
            <person name="Saygin H."/>
        </authorList>
    </citation>
    <scope>NUCLEOTIDE SEQUENCE [LARGE SCALE GENOMIC DNA]</scope>
    <source>
        <strain evidence="2 3">CH32</strain>
    </source>
</reference>
<evidence type="ECO:0000313" key="3">
    <source>
        <dbReference type="Proteomes" id="UP000295302"/>
    </source>
</evidence>
<feature type="transmembrane region" description="Helical" evidence="1">
    <location>
        <begin position="116"/>
        <end position="136"/>
    </location>
</feature>
<evidence type="ECO:0000313" key="2">
    <source>
        <dbReference type="EMBL" id="TDD48229.1"/>
    </source>
</evidence>
<keyword evidence="1" id="KW-1133">Transmembrane helix</keyword>
<gene>
    <name evidence="2" type="ORF">E1286_15735</name>
</gene>
<accession>A0A4R4YV81</accession>
<dbReference type="OrthoDB" id="3528564at2"/>
<organism evidence="2 3">
    <name type="scientific">Nonomuraea terrae</name>
    <dbReference type="NCBI Taxonomy" id="2530383"/>
    <lineage>
        <taxon>Bacteria</taxon>
        <taxon>Bacillati</taxon>
        <taxon>Actinomycetota</taxon>
        <taxon>Actinomycetes</taxon>
        <taxon>Streptosporangiales</taxon>
        <taxon>Streptosporangiaceae</taxon>
        <taxon>Nonomuraea</taxon>
    </lineage>
</organism>
<dbReference type="EMBL" id="SMKQ01000039">
    <property type="protein sequence ID" value="TDD48229.1"/>
    <property type="molecule type" value="Genomic_DNA"/>
</dbReference>
<feature type="transmembrane region" description="Helical" evidence="1">
    <location>
        <begin position="21"/>
        <end position="39"/>
    </location>
</feature>
<keyword evidence="3" id="KW-1185">Reference proteome</keyword>
<comment type="caution">
    <text evidence="2">The sequence shown here is derived from an EMBL/GenBank/DDBJ whole genome shotgun (WGS) entry which is preliminary data.</text>
</comment>
<dbReference type="AlphaFoldDB" id="A0A4R4YV81"/>
<protein>
    <submittedName>
        <fullName evidence="2">Uncharacterized protein</fullName>
    </submittedName>
</protein>
<keyword evidence="1" id="KW-0812">Transmembrane</keyword>
<dbReference type="Proteomes" id="UP000295302">
    <property type="component" value="Unassembled WGS sequence"/>
</dbReference>
<name>A0A4R4YV81_9ACTN</name>
<dbReference type="RefSeq" id="WP_132613121.1">
    <property type="nucleotide sequence ID" value="NZ_JBITLL010000001.1"/>
</dbReference>
<keyword evidence="1" id="KW-0472">Membrane</keyword>
<proteinExistence type="predicted"/>
<evidence type="ECO:0000256" key="1">
    <source>
        <dbReference type="SAM" id="Phobius"/>
    </source>
</evidence>
<sequence>MPYAMLHAKAALDELKMAARSAPGIMVGLTIATTALANVQGMGEAKSNWNSLAKALEVEYPGLIGNAVFLSRSGWIADDREAFLDAASVFSGDLQKLSGLCYTMEGQVDQVRDAYAVYWMEIGVLAATVVGYVVACQAMRMTPHLRAPGEVLLQRLTMLTNAMIAKKTQFLYGFLAVAGGTLATSAQSMGQLFSVQPTGSAAIDFERAVISTAPPSLYIAPKREQPATPAPEGASAE</sequence>